<dbReference type="PROSITE" id="PS00211">
    <property type="entry name" value="ABC_TRANSPORTER_1"/>
    <property type="match status" value="1"/>
</dbReference>
<sequence>MDQTPLNAVDIQHLTHNYGQRVALADLSLQIAPGEVFGLLGPNGSGKTTLFRVLSTIILPPVGAVKVFGRDVATDQAAVRSLIGVVFQSPSLDKQLTARENLTHHGHLYGLRGRDLAQRVEETLAAFKLADRGRERISTFSGGMRRRVEVAMGLLHRPRLLLMDEPSTGLDPAARIDLWSIIADLRRQGVSVIVTTHLMEEADLCDRLAILEQGKLLACDTPAALKSSVGGDVVAMTSREPERLQQTLAERLGLRSQTIDRTVRLEMPDAHLAVPKIIEAAPGLVESIAVGKPTLQDVFIRLTGRSLAD</sequence>
<dbReference type="Pfam" id="PF00005">
    <property type="entry name" value="ABC_tran"/>
    <property type="match status" value="1"/>
</dbReference>
<accession>A0A7M2X6A0</accession>
<evidence type="ECO:0000256" key="2">
    <source>
        <dbReference type="ARBA" id="ARBA00022840"/>
    </source>
</evidence>
<keyword evidence="1" id="KW-0547">Nucleotide-binding</keyword>
<keyword evidence="5" id="KW-1185">Reference proteome</keyword>
<name>A0A7M2X6A0_9BACT</name>
<organism evidence="4 5">
    <name type="scientific">Humisphaera borealis</name>
    <dbReference type="NCBI Taxonomy" id="2807512"/>
    <lineage>
        <taxon>Bacteria</taxon>
        <taxon>Pseudomonadati</taxon>
        <taxon>Planctomycetota</taxon>
        <taxon>Phycisphaerae</taxon>
        <taxon>Tepidisphaerales</taxon>
        <taxon>Tepidisphaeraceae</taxon>
        <taxon>Humisphaera</taxon>
    </lineage>
</organism>
<gene>
    <name evidence="4" type="ORF">IPV69_08185</name>
</gene>
<dbReference type="SUPFAM" id="SSF52540">
    <property type="entry name" value="P-loop containing nucleoside triphosphate hydrolases"/>
    <property type="match status" value="1"/>
</dbReference>
<dbReference type="KEGG" id="hbs:IPV69_08185"/>
<dbReference type="PANTHER" id="PTHR43582">
    <property type="entry name" value="LINEARMYCIN RESISTANCE ATP-BINDING PROTEIN LNRL"/>
    <property type="match status" value="1"/>
</dbReference>
<evidence type="ECO:0000313" key="5">
    <source>
        <dbReference type="Proteomes" id="UP000593765"/>
    </source>
</evidence>
<feature type="domain" description="ABC transporter" evidence="3">
    <location>
        <begin position="9"/>
        <end position="238"/>
    </location>
</feature>
<dbReference type="PANTHER" id="PTHR43582:SF5">
    <property type="entry name" value="ABC TRANSPORTER"/>
    <property type="match status" value="1"/>
</dbReference>
<dbReference type="GO" id="GO:0005524">
    <property type="term" value="F:ATP binding"/>
    <property type="evidence" value="ECO:0007669"/>
    <property type="project" value="UniProtKB-KW"/>
</dbReference>
<proteinExistence type="predicted"/>
<dbReference type="GO" id="GO:0016887">
    <property type="term" value="F:ATP hydrolysis activity"/>
    <property type="evidence" value="ECO:0007669"/>
    <property type="project" value="InterPro"/>
</dbReference>
<dbReference type="Gene3D" id="3.40.50.300">
    <property type="entry name" value="P-loop containing nucleotide triphosphate hydrolases"/>
    <property type="match status" value="1"/>
</dbReference>
<dbReference type="InterPro" id="IPR003593">
    <property type="entry name" value="AAA+_ATPase"/>
</dbReference>
<dbReference type="InterPro" id="IPR003439">
    <property type="entry name" value="ABC_transporter-like_ATP-bd"/>
</dbReference>
<evidence type="ECO:0000256" key="1">
    <source>
        <dbReference type="ARBA" id="ARBA00022741"/>
    </source>
</evidence>
<keyword evidence="2 4" id="KW-0067">ATP-binding</keyword>
<reference evidence="4 5" key="1">
    <citation type="submission" date="2020-10" db="EMBL/GenBank/DDBJ databases">
        <title>Wide distribution of Phycisphaera-like planctomycetes from WD2101 soil group in peatlands and genome analysis of the first cultivated representative.</title>
        <authorList>
            <person name="Dedysh S.N."/>
            <person name="Beletsky A.V."/>
            <person name="Ivanova A."/>
            <person name="Kulichevskaya I.S."/>
            <person name="Suzina N.E."/>
            <person name="Philippov D.A."/>
            <person name="Rakitin A.L."/>
            <person name="Mardanov A.V."/>
            <person name="Ravin N.V."/>
        </authorList>
    </citation>
    <scope>NUCLEOTIDE SEQUENCE [LARGE SCALE GENOMIC DNA]</scope>
    <source>
        <strain evidence="4 5">M1803</strain>
    </source>
</reference>
<dbReference type="SMART" id="SM00382">
    <property type="entry name" value="AAA"/>
    <property type="match status" value="1"/>
</dbReference>
<evidence type="ECO:0000259" key="3">
    <source>
        <dbReference type="PROSITE" id="PS50893"/>
    </source>
</evidence>
<dbReference type="EMBL" id="CP063458">
    <property type="protein sequence ID" value="QOV92370.1"/>
    <property type="molecule type" value="Genomic_DNA"/>
</dbReference>
<evidence type="ECO:0000313" key="4">
    <source>
        <dbReference type="EMBL" id="QOV92370.1"/>
    </source>
</evidence>
<protein>
    <submittedName>
        <fullName evidence="4">ABC transporter ATP-binding protein</fullName>
    </submittedName>
</protein>
<dbReference type="AlphaFoldDB" id="A0A7M2X6A0"/>
<dbReference type="PROSITE" id="PS50893">
    <property type="entry name" value="ABC_TRANSPORTER_2"/>
    <property type="match status" value="1"/>
</dbReference>
<dbReference type="InterPro" id="IPR027417">
    <property type="entry name" value="P-loop_NTPase"/>
</dbReference>
<dbReference type="Proteomes" id="UP000593765">
    <property type="component" value="Chromosome"/>
</dbReference>
<dbReference type="InterPro" id="IPR017871">
    <property type="entry name" value="ABC_transporter-like_CS"/>
</dbReference>